<name>A0A6C0KMU7_9ZZZZ</name>
<evidence type="ECO:0000313" key="1">
    <source>
        <dbReference type="EMBL" id="QHU18077.1"/>
    </source>
</evidence>
<protein>
    <submittedName>
        <fullName evidence="1">Uncharacterized protein</fullName>
    </submittedName>
</protein>
<accession>A0A6C0KMU7</accession>
<dbReference type="AlphaFoldDB" id="A0A6C0KMU7"/>
<organism evidence="1">
    <name type="scientific">viral metagenome</name>
    <dbReference type="NCBI Taxonomy" id="1070528"/>
    <lineage>
        <taxon>unclassified sequences</taxon>
        <taxon>metagenomes</taxon>
        <taxon>organismal metagenomes</taxon>
    </lineage>
</organism>
<reference evidence="1" key="1">
    <citation type="journal article" date="2020" name="Nature">
        <title>Giant virus diversity and host interactions through global metagenomics.</title>
        <authorList>
            <person name="Schulz F."/>
            <person name="Roux S."/>
            <person name="Paez-Espino D."/>
            <person name="Jungbluth S."/>
            <person name="Walsh D.A."/>
            <person name="Denef V.J."/>
            <person name="McMahon K.D."/>
            <person name="Konstantinidis K.T."/>
            <person name="Eloe-Fadrosh E.A."/>
            <person name="Kyrpides N.C."/>
            <person name="Woyke T."/>
        </authorList>
    </citation>
    <scope>NUCLEOTIDE SEQUENCE</scope>
    <source>
        <strain evidence="1">GVMAG-S-3300012919-55</strain>
    </source>
</reference>
<sequence>MYLNHNIMFMNYFYTNTKSKLKLEDIPNSSLEHYIQVKKQLFQLYEEQCSKHEPNYKECMKIRRLLFDFL</sequence>
<proteinExistence type="predicted"/>
<dbReference type="EMBL" id="MN740923">
    <property type="protein sequence ID" value="QHU18077.1"/>
    <property type="molecule type" value="Genomic_DNA"/>
</dbReference>